<gene>
    <name evidence="8" type="ORF">MW046_04620</name>
</gene>
<proteinExistence type="inferred from homology"/>
<evidence type="ECO:0000256" key="3">
    <source>
        <dbReference type="ARBA" id="ARBA00022723"/>
    </source>
</evidence>
<dbReference type="InterPro" id="IPR011032">
    <property type="entry name" value="GroES-like_sf"/>
</dbReference>
<dbReference type="GO" id="GO:0030554">
    <property type="term" value="F:adenyl nucleotide binding"/>
    <property type="evidence" value="ECO:0007669"/>
    <property type="project" value="UniProtKB-ARBA"/>
</dbReference>
<dbReference type="GO" id="GO:0044281">
    <property type="term" value="P:small molecule metabolic process"/>
    <property type="evidence" value="ECO:0007669"/>
    <property type="project" value="UniProtKB-ARBA"/>
</dbReference>
<dbReference type="InterPro" id="IPR036291">
    <property type="entry name" value="NAD(P)-bd_dom_sf"/>
</dbReference>
<dbReference type="GO" id="GO:0016616">
    <property type="term" value="F:oxidoreductase activity, acting on the CH-OH group of donors, NAD or NADP as acceptor"/>
    <property type="evidence" value="ECO:0007669"/>
    <property type="project" value="UniProtKB-ARBA"/>
</dbReference>
<evidence type="ECO:0000256" key="2">
    <source>
        <dbReference type="ARBA" id="ARBA00008072"/>
    </source>
</evidence>
<dbReference type="InterPro" id="IPR013149">
    <property type="entry name" value="ADH-like_C"/>
</dbReference>
<evidence type="ECO:0000256" key="5">
    <source>
        <dbReference type="ARBA" id="ARBA00023002"/>
    </source>
</evidence>
<dbReference type="PROSITE" id="PS00059">
    <property type="entry name" value="ADH_ZINC"/>
    <property type="match status" value="1"/>
</dbReference>
<dbReference type="Proteomes" id="UP000831768">
    <property type="component" value="Chromosome"/>
</dbReference>
<dbReference type="KEGG" id="haad:MW046_04620"/>
<evidence type="ECO:0000256" key="4">
    <source>
        <dbReference type="ARBA" id="ARBA00022833"/>
    </source>
</evidence>
<evidence type="ECO:0000256" key="1">
    <source>
        <dbReference type="ARBA" id="ARBA00001947"/>
    </source>
</evidence>
<organism evidence="8 9">
    <name type="scientific">Halocatena salina</name>
    <dbReference type="NCBI Taxonomy" id="2934340"/>
    <lineage>
        <taxon>Archaea</taxon>
        <taxon>Methanobacteriati</taxon>
        <taxon>Methanobacteriota</taxon>
        <taxon>Stenosarchaea group</taxon>
        <taxon>Halobacteria</taxon>
        <taxon>Halobacteriales</taxon>
        <taxon>Natronomonadaceae</taxon>
        <taxon>Halocatena</taxon>
    </lineage>
</organism>
<dbReference type="SUPFAM" id="SSF50129">
    <property type="entry name" value="GroES-like"/>
    <property type="match status" value="1"/>
</dbReference>
<dbReference type="Gene3D" id="3.40.50.720">
    <property type="entry name" value="NAD(P)-binding Rossmann-like Domain"/>
    <property type="match status" value="1"/>
</dbReference>
<dbReference type="PANTHER" id="PTHR42940:SF8">
    <property type="entry name" value="VACUOLAR PROTEIN SORTING-ASSOCIATED PROTEIN 11"/>
    <property type="match status" value="1"/>
</dbReference>
<dbReference type="PANTHER" id="PTHR42940">
    <property type="entry name" value="ALCOHOL DEHYDROGENASE 1-RELATED"/>
    <property type="match status" value="1"/>
</dbReference>
<dbReference type="SUPFAM" id="SSF51735">
    <property type="entry name" value="NAD(P)-binding Rossmann-fold domains"/>
    <property type="match status" value="1"/>
</dbReference>
<feature type="domain" description="Enoyl reductase (ER)" evidence="7">
    <location>
        <begin position="12"/>
        <end position="344"/>
    </location>
</feature>
<dbReference type="Pfam" id="PF08240">
    <property type="entry name" value="ADH_N"/>
    <property type="match status" value="1"/>
</dbReference>
<comment type="similarity">
    <text evidence="2 6">Belongs to the zinc-containing alcohol dehydrogenase family.</text>
</comment>
<dbReference type="CDD" id="cd05284">
    <property type="entry name" value="arabinose_DH_like"/>
    <property type="match status" value="1"/>
</dbReference>
<keyword evidence="9" id="KW-1185">Reference proteome</keyword>
<dbReference type="SMART" id="SM00829">
    <property type="entry name" value="PKS_ER"/>
    <property type="match status" value="1"/>
</dbReference>
<keyword evidence="3 6" id="KW-0479">Metal-binding</keyword>
<keyword evidence="5" id="KW-0560">Oxidoreductase</keyword>
<evidence type="ECO:0000256" key="6">
    <source>
        <dbReference type="RuleBase" id="RU361277"/>
    </source>
</evidence>
<comment type="cofactor">
    <cofactor evidence="1 6">
        <name>Zn(2+)</name>
        <dbReference type="ChEBI" id="CHEBI:29105"/>
    </cofactor>
</comment>
<dbReference type="GO" id="GO:0043168">
    <property type="term" value="F:anion binding"/>
    <property type="evidence" value="ECO:0007669"/>
    <property type="project" value="UniProtKB-ARBA"/>
</dbReference>
<dbReference type="RefSeq" id="WP_247994395.1">
    <property type="nucleotide sequence ID" value="NZ_CP096019.1"/>
</dbReference>
<evidence type="ECO:0000313" key="9">
    <source>
        <dbReference type="Proteomes" id="UP000831768"/>
    </source>
</evidence>
<dbReference type="InterPro" id="IPR020843">
    <property type="entry name" value="ER"/>
</dbReference>
<dbReference type="Pfam" id="PF00107">
    <property type="entry name" value="ADH_zinc_N"/>
    <property type="match status" value="1"/>
</dbReference>
<accession>A0A8U0A3Y8</accession>
<dbReference type="GO" id="GO:0008270">
    <property type="term" value="F:zinc ion binding"/>
    <property type="evidence" value="ECO:0007669"/>
    <property type="project" value="InterPro"/>
</dbReference>
<dbReference type="Gene3D" id="3.90.180.10">
    <property type="entry name" value="Medium-chain alcohol dehydrogenases, catalytic domain"/>
    <property type="match status" value="1"/>
</dbReference>
<sequence>MQAARLHEYTDEMSSALSIDEIDRPTVTDPTTLLIEIDGAGWCQTDNHVIEGMWAEYVSQELPMTLGHENAGTVVEVGDGVTTVMEGDQVICHPVRTCGVCRSCRLGEDMYCENLAFPGLSTDGGFAEYLLTNERSVITLPDGVDSAEIAPHADAGITAYHAVKKATTELVPGSTAVIIGVGGLGHIGVQCLLAMSAATVVAVDIKQDALDLAERLGVDHTINSSDEALVSAIDSITDGTGATQVLDFVGSDETTATGPDIVASGGDYHVVGYGGHVHQPAQALVDGELAYRGTLVGRYTELQELMALVDRGDVELHTTHYPLAEINTVAEKLEHREIEGRAVITPNG</sequence>
<dbReference type="EMBL" id="CP096019">
    <property type="protein sequence ID" value="UPM43734.1"/>
    <property type="molecule type" value="Genomic_DNA"/>
</dbReference>
<keyword evidence="4 6" id="KW-0862">Zinc</keyword>
<evidence type="ECO:0000259" key="7">
    <source>
        <dbReference type="SMART" id="SM00829"/>
    </source>
</evidence>
<dbReference type="InterPro" id="IPR013154">
    <property type="entry name" value="ADH-like_N"/>
</dbReference>
<evidence type="ECO:0000313" key="8">
    <source>
        <dbReference type="EMBL" id="UPM43734.1"/>
    </source>
</evidence>
<dbReference type="GeneID" id="71927305"/>
<name>A0A8U0A3Y8_9EURY</name>
<dbReference type="InterPro" id="IPR002328">
    <property type="entry name" value="ADH_Zn_CS"/>
</dbReference>
<reference evidence="8" key="1">
    <citation type="submission" date="2022-04" db="EMBL/GenBank/DDBJ databases">
        <title>Halocatena sp. nov., isolated from a salt lake.</title>
        <authorList>
            <person name="Cui H.-L."/>
        </authorList>
    </citation>
    <scope>NUCLEOTIDE SEQUENCE</scope>
    <source>
        <strain evidence="8">AD-1</strain>
    </source>
</reference>
<dbReference type="AlphaFoldDB" id="A0A8U0A3Y8"/>
<protein>
    <submittedName>
        <fullName evidence="8">NAD(P)-dependent alcohol dehydrogenase</fullName>
    </submittedName>
</protein>